<comment type="caution">
    <text evidence="4">The sequence shown here is derived from an EMBL/GenBank/DDBJ whole genome shotgun (WGS) entry which is preliminary data.</text>
</comment>
<sequence length="276" mass="30519">MVVDGNGVPTHYSTCLILSKRAKHLASSTLEALAWDLMHQGLSFIPAQFDVNARLETGDLLSSFDVATLAENCGVTIKALRRFNSTTVAEIRRGLGFSRADVIANAKKNGHLSALVDYIDLIARIGESALSGSKRSKQTIERKQMLNCLREHKVKMRSSRVRSAFSETELASFVKFIANGAPSEIWQNVAHCQRNWALVSPLVTTGMREGEALQLKVDDIDLQRMTVTIGRRPDDPEDPRRREPNAKTADRVIPISDRLATILEGDQPVANLWIGS</sequence>
<evidence type="ECO:0000313" key="4">
    <source>
        <dbReference type="EMBL" id="SFK95806.1"/>
    </source>
</evidence>
<gene>
    <name evidence="4" type="ORF">SAMN04488518_112134</name>
</gene>
<dbReference type="InterPro" id="IPR011010">
    <property type="entry name" value="DNA_brk_join_enz"/>
</dbReference>
<keyword evidence="5" id="KW-1185">Reference proteome</keyword>
<feature type="region of interest" description="Disordered" evidence="2">
    <location>
        <begin position="230"/>
        <end position="249"/>
    </location>
</feature>
<keyword evidence="1" id="KW-0233">DNA recombination</keyword>
<dbReference type="InterPro" id="IPR002104">
    <property type="entry name" value="Integrase_catalytic"/>
</dbReference>
<accession>A0A1I4DUS6</accession>
<evidence type="ECO:0000256" key="2">
    <source>
        <dbReference type="SAM" id="MobiDB-lite"/>
    </source>
</evidence>
<dbReference type="InterPro" id="IPR013762">
    <property type="entry name" value="Integrase-like_cat_sf"/>
</dbReference>
<reference evidence="4 5" key="1">
    <citation type="submission" date="2016-10" db="EMBL/GenBank/DDBJ databases">
        <authorList>
            <person name="Varghese N."/>
            <person name="Submissions S."/>
        </authorList>
    </citation>
    <scope>NUCLEOTIDE SEQUENCE [LARGE SCALE GENOMIC DNA]</scope>
    <source>
        <strain evidence="4 5">DSM 16392</strain>
    </source>
</reference>
<dbReference type="Proteomes" id="UP000199598">
    <property type="component" value="Unassembled WGS sequence"/>
</dbReference>
<evidence type="ECO:0000259" key="3">
    <source>
        <dbReference type="PROSITE" id="PS51898"/>
    </source>
</evidence>
<dbReference type="PROSITE" id="PS51898">
    <property type="entry name" value="TYR_RECOMBINASE"/>
    <property type="match status" value="1"/>
</dbReference>
<feature type="domain" description="Tyr recombinase" evidence="3">
    <location>
        <begin position="160"/>
        <end position="276"/>
    </location>
</feature>
<name>A0A1I4DUS6_9HYPH</name>
<proteinExistence type="predicted"/>
<dbReference type="Gene3D" id="1.10.443.10">
    <property type="entry name" value="Intergrase catalytic core"/>
    <property type="match status" value="1"/>
</dbReference>
<feature type="compositionally biased region" description="Basic and acidic residues" evidence="2">
    <location>
        <begin position="231"/>
        <end position="249"/>
    </location>
</feature>
<organism evidence="4 5">
    <name type="scientific">Pseudovibrio ascidiaceicola</name>
    <dbReference type="NCBI Taxonomy" id="285279"/>
    <lineage>
        <taxon>Bacteria</taxon>
        <taxon>Pseudomonadati</taxon>
        <taxon>Pseudomonadota</taxon>
        <taxon>Alphaproteobacteria</taxon>
        <taxon>Hyphomicrobiales</taxon>
        <taxon>Stappiaceae</taxon>
        <taxon>Pseudovibrio</taxon>
    </lineage>
</organism>
<dbReference type="SUPFAM" id="SSF56349">
    <property type="entry name" value="DNA breaking-rejoining enzymes"/>
    <property type="match status" value="1"/>
</dbReference>
<dbReference type="RefSeq" id="WP_093522431.1">
    <property type="nucleotide sequence ID" value="NZ_FOSK01000012.1"/>
</dbReference>
<dbReference type="EMBL" id="FOSK01000012">
    <property type="protein sequence ID" value="SFK95806.1"/>
    <property type="molecule type" value="Genomic_DNA"/>
</dbReference>
<evidence type="ECO:0000313" key="5">
    <source>
        <dbReference type="Proteomes" id="UP000199598"/>
    </source>
</evidence>
<protein>
    <submittedName>
        <fullName evidence="4">Phage integrase family protein</fullName>
    </submittedName>
</protein>
<evidence type="ECO:0000256" key="1">
    <source>
        <dbReference type="ARBA" id="ARBA00023172"/>
    </source>
</evidence>